<organism evidence="2 3">
    <name type="scientific">Parafrankia colletiae</name>
    <dbReference type="NCBI Taxonomy" id="573497"/>
    <lineage>
        <taxon>Bacteria</taxon>
        <taxon>Bacillati</taxon>
        <taxon>Actinomycetota</taxon>
        <taxon>Actinomycetes</taxon>
        <taxon>Frankiales</taxon>
        <taxon>Frankiaceae</taxon>
        <taxon>Parafrankia</taxon>
    </lineage>
</organism>
<keyword evidence="1" id="KW-0808">Transferase</keyword>
<dbReference type="InterPro" id="IPR044855">
    <property type="entry name" value="CoA-Trfase_III_dom3_sf"/>
</dbReference>
<gene>
    <name evidence="2" type="ORF">CC117_20620</name>
</gene>
<dbReference type="Gene3D" id="3.40.50.10540">
    <property type="entry name" value="Crotonobetainyl-coa:carnitine coa-transferase, domain 1"/>
    <property type="match status" value="1"/>
</dbReference>
<dbReference type="PANTHER" id="PTHR48207">
    <property type="entry name" value="SUCCINATE--HYDROXYMETHYLGLUTARATE COA-TRANSFERASE"/>
    <property type="match status" value="1"/>
</dbReference>
<accession>A0A1S1QMZ6</accession>
<keyword evidence="3" id="KW-1185">Reference proteome</keyword>
<dbReference type="InterPro" id="IPR003673">
    <property type="entry name" value="CoA-Trfase_fam_III"/>
</dbReference>
<dbReference type="Gene3D" id="3.30.1540.10">
    <property type="entry name" value="formyl-coa transferase, domain 3"/>
    <property type="match status" value="1"/>
</dbReference>
<reference evidence="3" key="1">
    <citation type="submission" date="2016-07" db="EMBL/GenBank/DDBJ databases">
        <title>Sequence Frankia sp. strain CcI1.17.</title>
        <authorList>
            <person name="Ghodhbane-Gtari F."/>
            <person name="Swanson E."/>
            <person name="Gueddou A."/>
            <person name="Morris K."/>
            <person name="Hezbri K."/>
            <person name="Ktari A."/>
            <person name="Nouioui I."/>
            <person name="Abebe-Akele F."/>
            <person name="Simpson S."/>
            <person name="Thomas K."/>
            <person name="Gtari M."/>
            <person name="Tisa L.S."/>
            <person name="Hurst S."/>
        </authorList>
    </citation>
    <scope>NUCLEOTIDE SEQUENCE [LARGE SCALE GENOMIC DNA]</scope>
    <source>
        <strain evidence="3">Cc1.17</strain>
    </source>
</reference>
<evidence type="ECO:0000256" key="1">
    <source>
        <dbReference type="ARBA" id="ARBA00022679"/>
    </source>
</evidence>
<comment type="caution">
    <text evidence="2">The sequence shown here is derived from an EMBL/GenBank/DDBJ whole genome shotgun (WGS) entry which is preliminary data.</text>
</comment>
<dbReference type="RefSeq" id="WP_071086039.1">
    <property type="nucleotide sequence ID" value="NZ_MBLM01000125.1"/>
</dbReference>
<protein>
    <submittedName>
        <fullName evidence="2">Carnitine dehydratase</fullName>
    </submittedName>
</protein>
<dbReference type="GO" id="GO:0008410">
    <property type="term" value="F:CoA-transferase activity"/>
    <property type="evidence" value="ECO:0007669"/>
    <property type="project" value="TreeGrafter"/>
</dbReference>
<sequence>MTAVMKGVRILEVAEHTFVPAASALLADWGAEVIKIEHVERGDAMRGLASTGTSPVSGSVHVLLEHSNRHKKSLALDLTTDEGLDIVYQLAATSDVFLTNKLPRVRSKLKIDVADIRAHNPNIIYARGTGQGERGPDADSGSYDFLAFWARAGIAAALMDADDDRIRFPPAPGFGDSIGAMTIAGGLMGALYHRERTGEGTIVDVSLMGVGLWAMGQGIALSLQLDTPWGQPPNGRTGNPLVGTYRTADGRILAFSCLQVTRYWPEICRILGRPELIDDPRFVDHAAISANTGAASDILAAVFAQGTLAQWRERLSGFSGQWAVSQTTLEAAADPQSAGNGFLQDVQTADGTSFQLVAAPVQYNERPAAAGRSPELNEHGDEILQSLGLDWDAILNLKIKGIVA</sequence>
<dbReference type="OrthoDB" id="3204039at2"/>
<dbReference type="Pfam" id="PF02515">
    <property type="entry name" value="CoA_transf_3"/>
    <property type="match status" value="1"/>
</dbReference>
<name>A0A1S1QMZ6_9ACTN</name>
<dbReference type="InterPro" id="IPR023606">
    <property type="entry name" value="CoA-Trfase_III_dom_1_sf"/>
</dbReference>
<dbReference type="SUPFAM" id="SSF89796">
    <property type="entry name" value="CoA-transferase family III (CaiB/BaiF)"/>
    <property type="match status" value="1"/>
</dbReference>
<dbReference type="InterPro" id="IPR050483">
    <property type="entry name" value="CoA-transferase_III_domain"/>
</dbReference>
<dbReference type="Proteomes" id="UP000179627">
    <property type="component" value="Unassembled WGS sequence"/>
</dbReference>
<dbReference type="PANTHER" id="PTHR48207:SF3">
    <property type="entry name" value="SUCCINATE--HYDROXYMETHYLGLUTARATE COA-TRANSFERASE"/>
    <property type="match status" value="1"/>
</dbReference>
<dbReference type="AlphaFoldDB" id="A0A1S1QMZ6"/>
<proteinExistence type="predicted"/>
<evidence type="ECO:0000313" key="3">
    <source>
        <dbReference type="Proteomes" id="UP000179627"/>
    </source>
</evidence>
<evidence type="ECO:0000313" key="2">
    <source>
        <dbReference type="EMBL" id="OHV34959.1"/>
    </source>
</evidence>
<dbReference type="EMBL" id="MBLM01000125">
    <property type="protein sequence ID" value="OHV34959.1"/>
    <property type="molecule type" value="Genomic_DNA"/>
</dbReference>